<keyword evidence="5" id="KW-1185">Reference proteome</keyword>
<dbReference type="PROSITE" id="PS50157">
    <property type="entry name" value="ZINC_FINGER_C2H2_2"/>
    <property type="match status" value="1"/>
</dbReference>
<feature type="domain" description="C2H2-type" evidence="3">
    <location>
        <begin position="225"/>
        <end position="253"/>
    </location>
</feature>
<sequence length="626" mass="69567">MCESLVKDLFQELSEENTRLLNELSFERQLNDILIEVKNYSLIARAQCKCRENRDLFQKINRLSNDFKTMKYSSRPQQQRVLFTTKAGNGSSHQSHSNCTPNGHHNHSYGNGSGGGGSGGGMGAANGYHTYNPGHSYMNGMIGLQSCDTNSMSMKSEYRMSDTYSESHTYPQFTLHIKEEIMDDNNGFELKYEPKSDDNMCRSNGQIQMNGFYDTTPADEPKVIPICVECYECFETERELEMHMNGVHQRLKRNSVHNNVFVCDECLPHRVFTTADQMSAHLQRKHGSTTGGNGQPVNLLANGRPFSNGHQMNSQLMSDTMKRKRGRPKKLMSSVGIGYQPLKINGQVGRPRSLDTSVSAPVKRKVGRPPSVDSKPSMFSAKLGRPGSLDARPFVIKGKVGRPPSTDTKLAVNNNKFAKPAGVQPIKGRVGRPPSVDSKANQSKIQTNTFSADTKPKPVVFKGKMKLSIAHKPGVVVKRKVGRPKKLVPKALRGRPPKKLPVNTITESNGSPPKVGNGLRTSPTLKSSPEATDSMNNKAKSPQNTTNMKTEISEKFRQLLDKHKRKRGRPAKQRPVGPIAANVVTATHTSNINNRFPTIADKFKQIMDRHKRGRGRPPKPKIIIDL</sequence>
<dbReference type="PROSITE" id="PS00028">
    <property type="entry name" value="ZINC_FINGER_C2H2_1"/>
    <property type="match status" value="1"/>
</dbReference>
<evidence type="ECO:0000313" key="5">
    <source>
        <dbReference type="Proteomes" id="UP000728032"/>
    </source>
</evidence>
<feature type="compositionally biased region" description="Polar residues" evidence="2">
    <location>
        <begin position="519"/>
        <end position="550"/>
    </location>
</feature>
<keyword evidence="1" id="KW-0862">Zinc</keyword>
<feature type="region of interest" description="Disordered" evidence="2">
    <location>
        <begin position="342"/>
        <end position="385"/>
    </location>
</feature>
<gene>
    <name evidence="4" type="ORF">ONB1V03_LOCUS804</name>
</gene>
<reference evidence="4" key="1">
    <citation type="submission" date="2020-11" db="EMBL/GenBank/DDBJ databases">
        <authorList>
            <person name="Tran Van P."/>
        </authorList>
    </citation>
    <scope>NUCLEOTIDE SEQUENCE</scope>
</reference>
<proteinExistence type="predicted"/>
<dbReference type="Proteomes" id="UP000728032">
    <property type="component" value="Unassembled WGS sequence"/>
</dbReference>
<accession>A0A7R9QAY2</accession>
<feature type="compositionally biased region" description="Basic residues" evidence="2">
    <location>
        <begin position="481"/>
        <end position="498"/>
    </location>
</feature>
<keyword evidence="1" id="KW-0863">Zinc-finger</keyword>
<keyword evidence="1" id="KW-0479">Metal-binding</keyword>
<dbReference type="AlphaFoldDB" id="A0A7R9QAY2"/>
<dbReference type="InterPro" id="IPR013087">
    <property type="entry name" value="Znf_C2H2_type"/>
</dbReference>
<dbReference type="GO" id="GO:0008270">
    <property type="term" value="F:zinc ion binding"/>
    <property type="evidence" value="ECO:0007669"/>
    <property type="project" value="UniProtKB-KW"/>
</dbReference>
<feature type="region of interest" description="Disordered" evidence="2">
    <location>
        <begin position="421"/>
        <end position="443"/>
    </location>
</feature>
<feature type="region of interest" description="Disordered" evidence="2">
    <location>
        <begin position="87"/>
        <end position="117"/>
    </location>
</feature>
<evidence type="ECO:0000256" key="1">
    <source>
        <dbReference type="PROSITE-ProRule" id="PRU00042"/>
    </source>
</evidence>
<dbReference type="Gene3D" id="3.30.160.60">
    <property type="entry name" value="Classic Zinc Finger"/>
    <property type="match status" value="1"/>
</dbReference>
<feature type="compositionally biased region" description="Polar residues" evidence="2">
    <location>
        <begin position="87"/>
        <end position="101"/>
    </location>
</feature>
<dbReference type="EMBL" id="OC914910">
    <property type="protein sequence ID" value="CAD7637418.1"/>
    <property type="molecule type" value="Genomic_DNA"/>
</dbReference>
<evidence type="ECO:0000259" key="3">
    <source>
        <dbReference type="PROSITE" id="PS50157"/>
    </source>
</evidence>
<protein>
    <recommendedName>
        <fullName evidence="3">C2H2-type domain-containing protein</fullName>
    </recommendedName>
</protein>
<dbReference type="PRINTS" id="PR00929">
    <property type="entry name" value="ATHOOK"/>
</dbReference>
<feature type="region of interest" description="Disordered" evidence="2">
    <location>
        <begin position="481"/>
        <end position="551"/>
    </location>
</feature>
<name>A0A7R9QAY2_9ACAR</name>
<dbReference type="GO" id="GO:0003677">
    <property type="term" value="F:DNA binding"/>
    <property type="evidence" value="ECO:0007669"/>
    <property type="project" value="InterPro"/>
</dbReference>
<dbReference type="OrthoDB" id="10674812at2759"/>
<organism evidence="4">
    <name type="scientific">Oppiella nova</name>
    <dbReference type="NCBI Taxonomy" id="334625"/>
    <lineage>
        <taxon>Eukaryota</taxon>
        <taxon>Metazoa</taxon>
        <taxon>Ecdysozoa</taxon>
        <taxon>Arthropoda</taxon>
        <taxon>Chelicerata</taxon>
        <taxon>Arachnida</taxon>
        <taxon>Acari</taxon>
        <taxon>Acariformes</taxon>
        <taxon>Sarcoptiformes</taxon>
        <taxon>Oribatida</taxon>
        <taxon>Brachypylina</taxon>
        <taxon>Oppioidea</taxon>
        <taxon>Oppiidae</taxon>
        <taxon>Oppiella</taxon>
    </lineage>
</organism>
<dbReference type="SMART" id="SM00384">
    <property type="entry name" value="AT_hook"/>
    <property type="match status" value="7"/>
</dbReference>
<evidence type="ECO:0000313" key="4">
    <source>
        <dbReference type="EMBL" id="CAD7637418.1"/>
    </source>
</evidence>
<dbReference type="InterPro" id="IPR017956">
    <property type="entry name" value="AT_hook_DNA-bd_motif"/>
</dbReference>
<dbReference type="SMART" id="SM00355">
    <property type="entry name" value="ZnF_C2H2"/>
    <property type="match status" value="2"/>
</dbReference>
<dbReference type="EMBL" id="CAJPVJ010000085">
    <property type="protein sequence ID" value="CAG2160483.1"/>
    <property type="molecule type" value="Genomic_DNA"/>
</dbReference>
<evidence type="ECO:0000256" key="2">
    <source>
        <dbReference type="SAM" id="MobiDB-lite"/>
    </source>
</evidence>